<dbReference type="EMBL" id="JABBGI010000010">
    <property type="protein sequence ID" value="NML70014.1"/>
    <property type="molecule type" value="Genomic_DNA"/>
</dbReference>
<protein>
    <submittedName>
        <fullName evidence="1">Uncharacterized protein</fullName>
    </submittedName>
</protein>
<organism evidence="1 2">
    <name type="scientific">Chryseobacterium antibioticum</name>
    <dbReference type="NCBI Taxonomy" id="2728847"/>
    <lineage>
        <taxon>Bacteria</taxon>
        <taxon>Pseudomonadati</taxon>
        <taxon>Bacteroidota</taxon>
        <taxon>Flavobacteriia</taxon>
        <taxon>Flavobacteriales</taxon>
        <taxon>Weeksellaceae</taxon>
        <taxon>Chryseobacterium group</taxon>
        <taxon>Chryseobacterium</taxon>
    </lineage>
</organism>
<dbReference type="Proteomes" id="UP000544054">
    <property type="component" value="Unassembled WGS sequence"/>
</dbReference>
<comment type="caution">
    <text evidence="1">The sequence shown here is derived from an EMBL/GenBank/DDBJ whole genome shotgun (WGS) entry which is preliminary data.</text>
</comment>
<accession>A0A7Y0AMG4</accession>
<evidence type="ECO:0000313" key="1">
    <source>
        <dbReference type="EMBL" id="NML70014.1"/>
    </source>
</evidence>
<keyword evidence="2" id="KW-1185">Reference proteome</keyword>
<evidence type="ECO:0000313" key="2">
    <source>
        <dbReference type="Proteomes" id="UP000544054"/>
    </source>
</evidence>
<reference evidence="1 2" key="1">
    <citation type="submission" date="2020-04" db="EMBL/GenBank/DDBJ databases">
        <title>Chryseobacterium sp. RP-3-3 sp. nov., isolated from Jeju soil.</title>
        <authorList>
            <person name="Dahal R.H."/>
        </authorList>
    </citation>
    <scope>NUCLEOTIDE SEQUENCE [LARGE SCALE GENOMIC DNA]</scope>
    <source>
        <strain evidence="1 2">RP-3-3</strain>
    </source>
</reference>
<sequence length="147" mass="17428">MKTKEEQLKIYSAYLPYGLKFISNRDSVDITNAWTLVGLKIDNSYPHKPTLLSERSDYKNVINIWSPTAKPILYDLSYLTKEELIKAGFNDHIDFLTHEREHWIKVYGFEKYISKLPYGHFQYLVSNHFNIFNLDESEYINKANLKQ</sequence>
<dbReference type="AlphaFoldDB" id="A0A7Y0AMG4"/>
<dbReference type="RefSeq" id="WP_169234553.1">
    <property type="nucleotide sequence ID" value="NZ_JABBGI010000010.1"/>
</dbReference>
<name>A0A7Y0AMG4_9FLAO</name>
<gene>
    <name evidence="1" type="ORF">HHL23_09395</name>
</gene>
<proteinExistence type="predicted"/>